<evidence type="ECO:0000256" key="4">
    <source>
        <dbReference type="ARBA" id="ARBA00022915"/>
    </source>
</evidence>
<feature type="active site" description="Proton donor" evidence="12">
    <location>
        <position position="137"/>
    </location>
</feature>
<evidence type="ECO:0000259" key="13">
    <source>
        <dbReference type="Pfam" id="PF01113"/>
    </source>
</evidence>
<sequence>MRIAIIGYGKMGKMVEQEALNASIPVSKVIDNQDVLLASSFDKDEVAIEFTEPSVCIANIEILASKGVNIICGTTGWHADVGKVKKIVNEHNIGFLYATNFGIGVNIFWRIIKNAAQIIDKFEEYDIFGHEIHHSRKKDSPSGTALTTVQILLDNVRRKRQLITQMVDREISEDELHFSSTRGGYVFGKHEVVFDGPSDTIKISHNSKGRSSYAKGAINCARWIEGKQGFFDINDYMEGLLI</sequence>
<evidence type="ECO:0000256" key="8">
    <source>
        <dbReference type="ARBA" id="ARBA00037922"/>
    </source>
</evidence>
<dbReference type="PANTHER" id="PTHR20836:SF0">
    <property type="entry name" value="4-HYDROXY-TETRAHYDRODIPICOLINATE REDUCTASE 1, CHLOROPLASTIC-RELATED"/>
    <property type="match status" value="1"/>
</dbReference>
<feature type="binding site" evidence="12">
    <location>
        <position position="134"/>
    </location>
    <ligand>
        <name>(S)-2,3,4,5-tetrahydrodipicolinate</name>
        <dbReference type="ChEBI" id="CHEBI:16845"/>
    </ligand>
</feature>
<evidence type="ECO:0000256" key="12">
    <source>
        <dbReference type="HAMAP-Rule" id="MF_00102"/>
    </source>
</evidence>
<dbReference type="RefSeq" id="WP_323733378.1">
    <property type="nucleotide sequence ID" value="NZ_CP110820.1"/>
</dbReference>
<evidence type="ECO:0000256" key="9">
    <source>
        <dbReference type="ARBA" id="ARBA00038983"/>
    </source>
</evidence>
<dbReference type="InterPro" id="IPR036291">
    <property type="entry name" value="NAD(P)-bd_dom_sf"/>
</dbReference>
<evidence type="ECO:0000313" key="15">
    <source>
        <dbReference type="EMBL" id="WPX96309.1"/>
    </source>
</evidence>
<comment type="function">
    <text evidence="12">Catalyzes the conversion of 4-hydroxy-tetrahydrodipicolinate (HTPA) to tetrahydrodipicolinate.</text>
</comment>
<feature type="binding site" evidence="12">
    <location>
        <position position="43"/>
    </location>
    <ligand>
        <name>NADP(+)</name>
        <dbReference type="ChEBI" id="CHEBI:58349"/>
    </ligand>
</feature>
<dbReference type="Gene3D" id="3.30.360.10">
    <property type="entry name" value="Dihydrodipicolinate Reductase, domain 2"/>
    <property type="match status" value="1"/>
</dbReference>
<dbReference type="InterPro" id="IPR022663">
    <property type="entry name" value="DapB_C"/>
</dbReference>
<comment type="pathway">
    <text evidence="8 12">Amino-acid biosynthesis; L-lysine biosynthesis via DAP pathway; (S)-tetrahydrodipicolinate from L-aspartate: step 4/4.</text>
</comment>
<keyword evidence="6 12" id="KW-0520">NAD</keyword>
<dbReference type="PANTHER" id="PTHR20836">
    <property type="entry name" value="DIHYDRODIPICOLINATE REDUCTASE"/>
    <property type="match status" value="1"/>
</dbReference>
<keyword evidence="5 12" id="KW-0560">Oxidoreductase</keyword>
<reference evidence="15 16" key="1">
    <citation type="submission" date="2022-11" db="EMBL/GenBank/DDBJ databases">
        <title>Host association and intracellularity evolved multiple times independently in the Rickettsiales.</title>
        <authorList>
            <person name="Castelli M."/>
            <person name="Nardi T."/>
            <person name="Gammuto L."/>
            <person name="Bellinzona G."/>
            <person name="Sabaneyeva E."/>
            <person name="Potekhin A."/>
            <person name="Serra V."/>
            <person name="Petroni G."/>
            <person name="Sassera D."/>
        </authorList>
    </citation>
    <scope>NUCLEOTIDE SEQUENCE [LARGE SCALE GENOMIC DNA]</scope>
    <source>
        <strain evidence="15 16">NDG2</strain>
    </source>
</reference>
<feature type="binding site" evidence="12">
    <location>
        <position position="42"/>
    </location>
    <ligand>
        <name>NAD(+)</name>
        <dbReference type="ChEBI" id="CHEBI:57540"/>
    </ligand>
</feature>
<evidence type="ECO:0000256" key="2">
    <source>
        <dbReference type="ARBA" id="ARBA00022605"/>
    </source>
</evidence>
<feature type="binding site" evidence="12">
    <location>
        <begin position="98"/>
        <end position="101"/>
    </location>
    <ligand>
        <name>NAD(+)</name>
        <dbReference type="ChEBI" id="CHEBI:57540"/>
    </ligand>
</feature>
<dbReference type="Pfam" id="PF05173">
    <property type="entry name" value="DapB_C"/>
    <property type="match status" value="1"/>
</dbReference>
<name>A0ABZ0UJM3_9RICK</name>
<keyword evidence="12" id="KW-0963">Cytoplasm</keyword>
<evidence type="ECO:0000256" key="3">
    <source>
        <dbReference type="ARBA" id="ARBA00022857"/>
    </source>
</evidence>
<dbReference type="Pfam" id="PF01113">
    <property type="entry name" value="DapB_N"/>
    <property type="match status" value="1"/>
</dbReference>
<feature type="domain" description="Dihydrodipicolinate reductase N-terminal" evidence="13">
    <location>
        <begin position="1"/>
        <end position="101"/>
    </location>
</feature>
<dbReference type="EMBL" id="CP110820">
    <property type="protein sequence ID" value="WPX96309.1"/>
    <property type="molecule type" value="Genomic_DNA"/>
</dbReference>
<evidence type="ECO:0000259" key="14">
    <source>
        <dbReference type="Pfam" id="PF05173"/>
    </source>
</evidence>
<dbReference type="SUPFAM" id="SSF51735">
    <property type="entry name" value="NAD(P)-binding Rossmann-fold domains"/>
    <property type="match status" value="1"/>
</dbReference>
<comment type="similarity">
    <text evidence="1 12">Belongs to the DapB family.</text>
</comment>
<keyword evidence="3 12" id="KW-0521">NADP</keyword>
<keyword evidence="4 12" id="KW-0220">Diaminopimelate biosynthesis</keyword>
<proteinExistence type="inferred from homology"/>
<evidence type="ECO:0000256" key="5">
    <source>
        <dbReference type="ARBA" id="ARBA00023002"/>
    </source>
</evidence>
<organism evidence="15 16">
    <name type="scientific">Candidatus Bandiella euplotis</name>
    <dbReference type="NCBI Taxonomy" id="1664265"/>
    <lineage>
        <taxon>Bacteria</taxon>
        <taxon>Pseudomonadati</taxon>
        <taxon>Pseudomonadota</taxon>
        <taxon>Alphaproteobacteria</taxon>
        <taxon>Rickettsiales</taxon>
        <taxon>Candidatus Midichloriaceae</taxon>
        <taxon>Candidatus Bandiella</taxon>
    </lineage>
</organism>
<keyword evidence="7 12" id="KW-0457">Lysine biosynthesis</keyword>
<protein>
    <recommendedName>
        <fullName evidence="9 12">4-hydroxy-tetrahydrodipicolinate reductase</fullName>
        <shortName evidence="12">HTPA reductase</shortName>
        <ecNumber evidence="9 12">1.17.1.8</ecNumber>
    </recommendedName>
</protein>
<comment type="caution">
    <text evidence="12">Lacks conserved residue(s) required for the propagation of feature annotation.</text>
</comment>
<feature type="active site" description="Proton donor/acceptor" evidence="12">
    <location>
        <position position="133"/>
    </location>
</feature>
<dbReference type="SUPFAM" id="SSF55347">
    <property type="entry name" value="Glyceraldehyde-3-phosphate dehydrogenase-like, C-terminal domain"/>
    <property type="match status" value="1"/>
</dbReference>
<feature type="binding site" evidence="12">
    <location>
        <begin position="73"/>
        <end position="75"/>
    </location>
    <ligand>
        <name>NAD(+)</name>
        <dbReference type="ChEBI" id="CHEBI:57540"/>
    </ligand>
</feature>
<dbReference type="InterPro" id="IPR000846">
    <property type="entry name" value="DapB_N"/>
</dbReference>
<evidence type="ECO:0000256" key="10">
    <source>
        <dbReference type="ARBA" id="ARBA00049080"/>
    </source>
</evidence>
<dbReference type="Gene3D" id="3.40.50.720">
    <property type="entry name" value="NAD(P)-binding Rossmann-like Domain"/>
    <property type="match status" value="1"/>
</dbReference>
<evidence type="ECO:0000256" key="1">
    <source>
        <dbReference type="ARBA" id="ARBA00006642"/>
    </source>
</evidence>
<keyword evidence="16" id="KW-1185">Reference proteome</keyword>
<keyword evidence="2 12" id="KW-0028">Amino-acid biosynthesis</keyword>
<dbReference type="NCBIfam" id="TIGR00036">
    <property type="entry name" value="dapB"/>
    <property type="match status" value="1"/>
</dbReference>
<comment type="catalytic activity">
    <reaction evidence="11 12">
        <text>(S)-2,3,4,5-tetrahydrodipicolinate + NAD(+) + H2O = (2S,4S)-4-hydroxy-2,3,4,5-tetrahydrodipicolinate + NADH + H(+)</text>
        <dbReference type="Rhea" id="RHEA:35323"/>
        <dbReference type="ChEBI" id="CHEBI:15377"/>
        <dbReference type="ChEBI" id="CHEBI:15378"/>
        <dbReference type="ChEBI" id="CHEBI:16845"/>
        <dbReference type="ChEBI" id="CHEBI:57540"/>
        <dbReference type="ChEBI" id="CHEBI:57945"/>
        <dbReference type="ChEBI" id="CHEBI:67139"/>
        <dbReference type="EC" id="1.17.1.8"/>
    </reaction>
</comment>
<feature type="domain" description="Dihydrodipicolinate reductase C-terminal" evidence="14">
    <location>
        <begin position="104"/>
        <end position="236"/>
    </location>
</feature>
<evidence type="ECO:0000313" key="16">
    <source>
        <dbReference type="Proteomes" id="UP001327219"/>
    </source>
</evidence>
<accession>A0ABZ0UJM3</accession>
<comment type="subunit">
    <text evidence="12">Homotetramer.</text>
</comment>
<evidence type="ECO:0000256" key="7">
    <source>
        <dbReference type="ARBA" id="ARBA00023154"/>
    </source>
</evidence>
<comment type="subcellular location">
    <subcellularLocation>
        <location evidence="12">Cytoplasm</location>
    </subcellularLocation>
</comment>
<dbReference type="EC" id="1.17.1.8" evidence="9 12"/>
<dbReference type="Proteomes" id="UP001327219">
    <property type="component" value="Chromosome"/>
</dbReference>
<feature type="binding site" evidence="12">
    <location>
        <begin position="143"/>
        <end position="144"/>
    </location>
    <ligand>
        <name>(S)-2,3,4,5-tetrahydrodipicolinate</name>
        <dbReference type="ChEBI" id="CHEBI:16845"/>
    </ligand>
</feature>
<dbReference type="InterPro" id="IPR023940">
    <property type="entry name" value="DHDPR_bac"/>
</dbReference>
<comment type="caution">
    <text evidence="12">Was originally thought to be a dihydrodipicolinate reductase (DHDPR), catalyzing the conversion of dihydrodipicolinate to tetrahydrodipicolinate. However, it was shown in E.coli that the substrate of the enzymatic reaction is not dihydrodipicolinate (DHDP) but in fact (2S,4S)-4-hydroxy-2,3,4,5-tetrahydrodipicolinic acid (HTPA), the product released by the DapA-catalyzed reaction.</text>
</comment>
<dbReference type="PIRSF" id="PIRSF000161">
    <property type="entry name" value="DHPR"/>
    <property type="match status" value="1"/>
</dbReference>
<evidence type="ECO:0000256" key="6">
    <source>
        <dbReference type="ARBA" id="ARBA00023027"/>
    </source>
</evidence>
<gene>
    <name evidence="12" type="primary">dapB</name>
    <name evidence="15" type="ORF">Bandiella_00418</name>
</gene>
<comment type="catalytic activity">
    <reaction evidence="10 12">
        <text>(S)-2,3,4,5-tetrahydrodipicolinate + NADP(+) + H2O = (2S,4S)-4-hydroxy-2,3,4,5-tetrahydrodipicolinate + NADPH + H(+)</text>
        <dbReference type="Rhea" id="RHEA:35331"/>
        <dbReference type="ChEBI" id="CHEBI:15377"/>
        <dbReference type="ChEBI" id="CHEBI:15378"/>
        <dbReference type="ChEBI" id="CHEBI:16845"/>
        <dbReference type="ChEBI" id="CHEBI:57783"/>
        <dbReference type="ChEBI" id="CHEBI:58349"/>
        <dbReference type="ChEBI" id="CHEBI:67139"/>
        <dbReference type="EC" id="1.17.1.8"/>
    </reaction>
</comment>
<dbReference type="HAMAP" id="MF_00102">
    <property type="entry name" value="DapB"/>
    <property type="match status" value="1"/>
</dbReference>
<evidence type="ECO:0000256" key="11">
    <source>
        <dbReference type="ARBA" id="ARBA00049396"/>
    </source>
</evidence>